<evidence type="ECO:0000313" key="16">
    <source>
        <dbReference type="Proteomes" id="UP000515733"/>
    </source>
</evidence>
<evidence type="ECO:0000256" key="10">
    <source>
        <dbReference type="ARBA" id="ARBA00023136"/>
    </source>
</evidence>
<keyword evidence="5 13" id="KW-1003">Cell membrane</keyword>
<feature type="transmembrane region" description="Helical" evidence="13">
    <location>
        <begin position="90"/>
        <end position="117"/>
    </location>
</feature>
<feature type="compositionally biased region" description="Basic and acidic residues" evidence="14">
    <location>
        <begin position="7"/>
        <end position="25"/>
    </location>
</feature>
<name>A0A6S6YS69_9PROT</name>
<dbReference type="NCBIfam" id="TIGR00328">
    <property type="entry name" value="flhB"/>
    <property type="match status" value="1"/>
</dbReference>
<keyword evidence="11 13" id="KW-1006">Bacterial flagellum protein export</keyword>
<keyword evidence="15" id="KW-0969">Cilium</keyword>
<evidence type="ECO:0000256" key="13">
    <source>
        <dbReference type="RuleBase" id="RU364091"/>
    </source>
</evidence>
<keyword evidence="8 13" id="KW-0653">Protein transport</keyword>
<comment type="subcellular location">
    <subcellularLocation>
        <location evidence="1">Cell membrane</location>
        <topology evidence="1">Multi-pass membrane protein</topology>
    </subcellularLocation>
</comment>
<keyword evidence="15" id="KW-0966">Cell projection</keyword>
<dbReference type="Pfam" id="PF01312">
    <property type="entry name" value="Bac_export_2"/>
    <property type="match status" value="1"/>
</dbReference>
<keyword evidence="10 13" id="KW-0472">Membrane</keyword>
<evidence type="ECO:0000256" key="8">
    <source>
        <dbReference type="ARBA" id="ARBA00022927"/>
    </source>
</evidence>
<gene>
    <name evidence="13 15" type="primary">flhB</name>
    <name evidence="15" type="ORF">DENOEST_3398</name>
</gene>
<dbReference type="SUPFAM" id="SSF160544">
    <property type="entry name" value="EscU C-terminal domain-like"/>
    <property type="match status" value="1"/>
</dbReference>
<evidence type="ECO:0000256" key="9">
    <source>
        <dbReference type="ARBA" id="ARBA00022989"/>
    </source>
</evidence>
<feature type="transmembrane region" description="Helical" evidence="13">
    <location>
        <begin position="146"/>
        <end position="165"/>
    </location>
</feature>
<feature type="transmembrane region" description="Helical" evidence="13">
    <location>
        <begin position="185"/>
        <end position="214"/>
    </location>
</feature>
<dbReference type="PANTHER" id="PTHR30531">
    <property type="entry name" value="FLAGELLAR BIOSYNTHETIC PROTEIN FLHB"/>
    <property type="match status" value="1"/>
</dbReference>
<dbReference type="KEGG" id="doe:DENOEST_3398"/>
<dbReference type="EMBL" id="LR778301">
    <property type="protein sequence ID" value="CAB1370552.1"/>
    <property type="molecule type" value="Genomic_DNA"/>
</dbReference>
<dbReference type="InterPro" id="IPR006136">
    <property type="entry name" value="FlhB"/>
</dbReference>
<dbReference type="GO" id="GO:0009306">
    <property type="term" value="P:protein secretion"/>
    <property type="evidence" value="ECO:0007669"/>
    <property type="project" value="InterPro"/>
</dbReference>
<protein>
    <recommendedName>
        <fullName evidence="3 13">Flagellar biosynthetic protein FlhB</fullName>
    </recommendedName>
</protein>
<keyword evidence="6 13" id="KW-0812">Transmembrane</keyword>
<dbReference type="GO" id="GO:0044780">
    <property type="term" value="P:bacterial-type flagellum assembly"/>
    <property type="evidence" value="ECO:0007669"/>
    <property type="project" value="InterPro"/>
</dbReference>
<evidence type="ECO:0000256" key="12">
    <source>
        <dbReference type="ARBA" id="ARBA00025078"/>
    </source>
</evidence>
<sequence length="383" mass="42063">MAEESDLERTEPASSRRIEQAREEGQVPQSRELTAFLVLLSGTAGLWALSGFLSHHAEALLRTGLSFGRDAAFAQDAMQLRMASLSMDGLLIAGPICFMTVVAALVAPFLIGGWVFSTKALALNFTRLDPVGGIRRIVSMHGLGELVKAVMKALLIGGTVFWVIWHHGEAMFSLMGNSVEVGIQGFFRMLFVAAVALLTGMAVITLIDVPFQLWQYYSKLRMTREELRQEMKEMEGDPHLKARIRSQQREMARQRMMSEVPKADVVVTNPTHFAVALKYDTTAMEAPQIVAKGMNFVAQRIRELADEHHVPIIEAPPLARALYRHAEIGDQIPAPLYTAVAEVMAYVYQLNQFIADGGANLLPPSLPVALAVPADMDPGVPEA</sequence>
<organism evidence="15 16">
    <name type="scientific">Denitratisoma oestradiolicum</name>
    <dbReference type="NCBI Taxonomy" id="311182"/>
    <lineage>
        <taxon>Bacteria</taxon>
        <taxon>Pseudomonadati</taxon>
        <taxon>Pseudomonadota</taxon>
        <taxon>Betaproteobacteria</taxon>
        <taxon>Nitrosomonadales</taxon>
        <taxon>Sterolibacteriaceae</taxon>
        <taxon>Denitratisoma</taxon>
    </lineage>
</organism>
<dbReference type="GO" id="GO:0005886">
    <property type="term" value="C:plasma membrane"/>
    <property type="evidence" value="ECO:0007669"/>
    <property type="project" value="UniProtKB-SubCell"/>
</dbReference>
<evidence type="ECO:0000313" key="15">
    <source>
        <dbReference type="EMBL" id="CAB1370552.1"/>
    </source>
</evidence>
<keyword evidence="7 13" id="KW-1005">Bacterial flagellum biogenesis</keyword>
<dbReference type="OrthoDB" id="9807950at2"/>
<keyword evidence="9 13" id="KW-1133">Transmembrane helix</keyword>
<keyword evidence="16" id="KW-1185">Reference proteome</keyword>
<dbReference type="AlphaFoldDB" id="A0A6S6YS69"/>
<keyword evidence="4 13" id="KW-0813">Transport</keyword>
<proteinExistence type="inferred from homology"/>
<dbReference type="FunFam" id="3.40.1690.10:FF:000001">
    <property type="entry name" value="Flagellar biosynthetic protein FlhB"/>
    <property type="match status" value="1"/>
</dbReference>
<evidence type="ECO:0000256" key="2">
    <source>
        <dbReference type="ARBA" id="ARBA00010690"/>
    </source>
</evidence>
<accession>A0A6S6YS69</accession>
<feature type="region of interest" description="Disordered" evidence="14">
    <location>
        <begin position="1"/>
        <end position="26"/>
    </location>
</feature>
<comment type="similarity">
    <text evidence="2 13">Belongs to the type III secretion exporter family.</text>
</comment>
<dbReference type="PRINTS" id="PR00950">
    <property type="entry name" value="TYPE3IMSPROT"/>
</dbReference>
<dbReference type="PANTHER" id="PTHR30531:SF12">
    <property type="entry name" value="FLAGELLAR BIOSYNTHETIC PROTEIN FLHB"/>
    <property type="match status" value="1"/>
</dbReference>
<keyword evidence="15" id="KW-0282">Flagellum</keyword>
<dbReference type="Gene3D" id="3.40.1690.10">
    <property type="entry name" value="secretion proteins EscU"/>
    <property type="match status" value="1"/>
</dbReference>
<evidence type="ECO:0000256" key="11">
    <source>
        <dbReference type="ARBA" id="ARBA00023225"/>
    </source>
</evidence>
<evidence type="ECO:0000256" key="6">
    <source>
        <dbReference type="ARBA" id="ARBA00022692"/>
    </source>
</evidence>
<comment type="function">
    <text evidence="12 13">Required for formation of the rod structure in the basal body of the flagellar apparatus. Together with FliI and FliH, may constitute the export apparatus of flagellin.</text>
</comment>
<evidence type="ECO:0000256" key="4">
    <source>
        <dbReference type="ARBA" id="ARBA00022448"/>
    </source>
</evidence>
<dbReference type="RefSeq" id="WP_145769301.1">
    <property type="nucleotide sequence ID" value="NZ_LR778301.1"/>
</dbReference>
<evidence type="ECO:0000256" key="1">
    <source>
        <dbReference type="ARBA" id="ARBA00004651"/>
    </source>
</evidence>
<feature type="transmembrane region" description="Helical" evidence="13">
    <location>
        <begin position="33"/>
        <end position="53"/>
    </location>
</feature>
<evidence type="ECO:0000256" key="3">
    <source>
        <dbReference type="ARBA" id="ARBA00021622"/>
    </source>
</evidence>
<evidence type="ECO:0000256" key="14">
    <source>
        <dbReference type="SAM" id="MobiDB-lite"/>
    </source>
</evidence>
<dbReference type="InterPro" id="IPR029025">
    <property type="entry name" value="T3SS_substrate_exporter_C"/>
</dbReference>
<evidence type="ECO:0000256" key="5">
    <source>
        <dbReference type="ARBA" id="ARBA00022475"/>
    </source>
</evidence>
<reference evidence="15 16" key="1">
    <citation type="submission" date="2020-03" db="EMBL/GenBank/DDBJ databases">
        <authorList>
            <consortium name="Genoscope - CEA"/>
            <person name="William W."/>
        </authorList>
    </citation>
    <scope>NUCLEOTIDE SEQUENCE [LARGE SCALE GENOMIC DNA]</scope>
    <source>
        <strain evidence="16">DSM 16959</strain>
    </source>
</reference>
<evidence type="ECO:0000256" key="7">
    <source>
        <dbReference type="ARBA" id="ARBA00022795"/>
    </source>
</evidence>
<dbReference type="Proteomes" id="UP000515733">
    <property type="component" value="Chromosome"/>
</dbReference>
<dbReference type="InterPro" id="IPR006135">
    <property type="entry name" value="T3SS_substrate_exporter"/>
</dbReference>